<proteinExistence type="predicted"/>
<organism evidence="2 3">
    <name type="scientific">Lwoffella lincolnii</name>
    <dbReference type="NCBI Taxonomy" id="90241"/>
    <lineage>
        <taxon>Bacteria</taxon>
        <taxon>Pseudomonadati</taxon>
        <taxon>Pseudomonadota</taxon>
        <taxon>Gammaproteobacteria</taxon>
        <taxon>Moraxellales</taxon>
        <taxon>Moraxellaceae</taxon>
        <taxon>Lwoffella</taxon>
    </lineage>
</organism>
<keyword evidence="1" id="KW-0812">Transmembrane</keyword>
<sequence length="240" mass="26650">MSSSVLRGEQCANLLYYVLNLVFGFKLGFCIWFSNLNSNMITENTLQSIVKMMMTKITLMFVCLATLVGCDSQNDQHSPMQFDANTTNTVLTLSDSDVAQMFVGCYTISHDEPAQIKISTHAGKLVMQMKEPANANRVWDNPEPLEILTKKDVANYFAIDAKKLDAIIARPDKLMVLAKVQTSHANLDPLLDSEYLAYIYRGANTIYKVVCDDAPVDIVVDIANAPQTNSVSLSNQVIHN</sequence>
<evidence type="ECO:0000256" key="1">
    <source>
        <dbReference type="SAM" id="Phobius"/>
    </source>
</evidence>
<reference evidence="2 3" key="1">
    <citation type="submission" date="2017-02" db="EMBL/GenBank/DDBJ databases">
        <title>Draft genome sequence of Moraxella lincolnii CCUG 9405T type strain.</title>
        <authorList>
            <person name="Salva-Serra F."/>
            <person name="Engstrom-Jakobsson H."/>
            <person name="Thorell K."/>
            <person name="Jaen-Luchoro D."/>
            <person name="Gonzales-Siles L."/>
            <person name="Karlsson R."/>
            <person name="Yazdan S."/>
            <person name="Boulund F."/>
            <person name="Johnning A."/>
            <person name="Engstrand L."/>
            <person name="Kristiansson E."/>
            <person name="Moore E."/>
        </authorList>
    </citation>
    <scope>NUCLEOTIDE SEQUENCE [LARGE SCALE GENOMIC DNA]</scope>
    <source>
        <strain evidence="2 3">CCUG 9405</strain>
    </source>
</reference>
<evidence type="ECO:0000313" key="3">
    <source>
        <dbReference type="Proteomes" id="UP000191094"/>
    </source>
</evidence>
<accession>A0A1T0CBY0</accession>
<comment type="caution">
    <text evidence="2">The sequence shown here is derived from an EMBL/GenBank/DDBJ whole genome shotgun (WGS) entry which is preliminary data.</text>
</comment>
<evidence type="ECO:0000313" key="2">
    <source>
        <dbReference type="EMBL" id="OOS19834.1"/>
    </source>
</evidence>
<keyword evidence="3" id="KW-1185">Reference proteome</keyword>
<dbReference type="EMBL" id="MUYT01000012">
    <property type="protein sequence ID" value="OOS19834.1"/>
    <property type="molecule type" value="Genomic_DNA"/>
</dbReference>
<protein>
    <submittedName>
        <fullName evidence="2">Uncharacterized protein</fullName>
    </submittedName>
</protein>
<dbReference type="Proteomes" id="UP000191094">
    <property type="component" value="Unassembled WGS sequence"/>
</dbReference>
<dbReference type="AlphaFoldDB" id="A0A1T0CBY0"/>
<keyword evidence="1" id="KW-0472">Membrane</keyword>
<keyword evidence="1" id="KW-1133">Transmembrane helix</keyword>
<gene>
    <name evidence="2" type="ORF">B0682_07775</name>
</gene>
<name>A0A1T0CBY0_9GAMM</name>
<feature type="transmembrane region" description="Helical" evidence="1">
    <location>
        <begin position="14"/>
        <end position="36"/>
    </location>
</feature>